<evidence type="ECO:0000256" key="1">
    <source>
        <dbReference type="ARBA" id="ARBA00004613"/>
    </source>
</evidence>
<keyword evidence="6" id="KW-0325">Glycoprotein</keyword>
<evidence type="ECO:0000259" key="8">
    <source>
        <dbReference type="PROSITE" id="PS50287"/>
    </source>
</evidence>
<dbReference type="GO" id="GO:0005615">
    <property type="term" value="C:extracellular space"/>
    <property type="evidence" value="ECO:0007669"/>
    <property type="project" value="TreeGrafter"/>
</dbReference>
<evidence type="ECO:0000256" key="2">
    <source>
        <dbReference type="ARBA" id="ARBA00022525"/>
    </source>
</evidence>
<feature type="disulfide bond" evidence="7">
    <location>
        <begin position="422"/>
        <end position="486"/>
    </location>
</feature>
<dbReference type="GO" id="GO:0005886">
    <property type="term" value="C:plasma membrane"/>
    <property type="evidence" value="ECO:0007669"/>
    <property type="project" value="TreeGrafter"/>
</dbReference>
<proteinExistence type="predicted"/>
<dbReference type="PROSITE" id="PS00420">
    <property type="entry name" value="SRCR_1"/>
    <property type="match status" value="5"/>
</dbReference>
<feature type="disulfide bond" evidence="7">
    <location>
        <begin position="77"/>
        <end position="141"/>
    </location>
</feature>
<evidence type="ECO:0000256" key="7">
    <source>
        <dbReference type="PROSITE-ProRule" id="PRU00196"/>
    </source>
</evidence>
<feature type="disulfide bond" evidence="7">
    <location>
        <begin position="351"/>
        <end position="361"/>
    </location>
</feature>
<feature type="disulfide bond" evidence="7">
    <location>
        <begin position="435"/>
        <end position="496"/>
    </location>
</feature>
<dbReference type="SUPFAM" id="SSF56487">
    <property type="entry name" value="SRCR-like"/>
    <property type="match status" value="6"/>
</dbReference>
<dbReference type="EMBL" id="JAINUF010000012">
    <property type="protein sequence ID" value="KAJ8345624.1"/>
    <property type="molecule type" value="Genomic_DNA"/>
</dbReference>
<feature type="disulfide bond" evidence="7">
    <location>
        <begin position="550"/>
        <end position="611"/>
    </location>
</feature>
<dbReference type="FunFam" id="3.10.250.10:FF:000006">
    <property type="entry name" value="neurotrypsin isoform X2"/>
    <property type="match status" value="5"/>
</dbReference>
<dbReference type="Gene3D" id="3.10.250.10">
    <property type="entry name" value="SRCR-like domain"/>
    <property type="match status" value="6"/>
</dbReference>
<feature type="disulfide bond" evidence="7">
    <location>
        <begin position="192"/>
        <end position="256"/>
    </location>
</feature>
<feature type="domain" description="SRCR" evidence="8">
    <location>
        <begin position="167"/>
        <end position="267"/>
    </location>
</feature>
<dbReference type="PROSITE" id="PS50287">
    <property type="entry name" value="SRCR_2"/>
    <property type="match status" value="6"/>
</dbReference>
<feature type="domain" description="SRCR" evidence="8">
    <location>
        <begin position="397"/>
        <end position="497"/>
    </location>
</feature>
<dbReference type="GO" id="GO:0031638">
    <property type="term" value="P:zymogen activation"/>
    <property type="evidence" value="ECO:0007669"/>
    <property type="project" value="TreeGrafter"/>
</dbReference>
<feature type="disulfide bond" evidence="7">
    <location>
        <begin position="205"/>
        <end position="266"/>
    </location>
</feature>
<evidence type="ECO:0000256" key="6">
    <source>
        <dbReference type="ARBA" id="ARBA00023180"/>
    </source>
</evidence>
<feature type="disulfide bond" evidence="7">
    <location>
        <begin position="320"/>
        <end position="381"/>
    </location>
</feature>
<sequence length="627" mass="66253">MDDVLCRGSEHSLSQCSHRGYGQHNCNHGEDAGVVCLAHLLNVTLPAEGAQVRLVGGSGNCSGRVEVYHSGLWGTVCDDNWDRQAATVVCRELGCGLAVSAPGNAQFGQGNDPIWMDDVFCTGSEHSLSQCSHRGYGQHKCNHAEDAGVVCLAHLLNVSLPSEGAQVRLVDGSGNCSGRVEVYHSGLWGTVCDDNWDRQAATVVCRELGCGMAVFAPGNAQFGRGNDPIWMDDVLCTGSEHSLSQCSHSGYGQHNCHHGEDAGVVCLAHLLNVSLPADGAQVRLVNGSGNCSGRVEVYHSGQWGTVCDDDWDIQAATVVCRELGCGSAVSATGSAQFGQGSDPIWLDEVLCTGSEHALSQCLHRGYGQHNCHHGEDAGVVCLVNLQNVSLPSDGAQVRLVGGSGNCSGRVEVYHSGQWGTVCDDNWDKQDATVVCRELGCGSAMSATGSAQFGQGNDTIWMDDVLCTGSEHSLSQCLHRGYGQHDCSHGEDAGVVCLGHLLNVRLPEDGAQVRLVDGNGSCSGRVEVYHSGQWGTVCDDNWDIKDAIVVCRELGCGLAVSATESAQFGQGNDTIWMDNVICTGSEHSLSQCSHSGYGQHNCHHGEDAGVVCLDGAQPWAGCWCCLLR</sequence>
<feature type="disulfide bond" evidence="7">
    <location>
        <begin position="6"/>
        <end position="16"/>
    </location>
</feature>
<feature type="disulfide bond" evidence="7">
    <location>
        <begin position="236"/>
        <end position="246"/>
    </location>
</feature>
<feature type="domain" description="SRCR" evidence="8">
    <location>
        <begin position="512"/>
        <end position="612"/>
    </location>
</feature>
<evidence type="ECO:0000256" key="5">
    <source>
        <dbReference type="ARBA" id="ARBA00023157"/>
    </source>
</evidence>
<organism evidence="9 10">
    <name type="scientific">Synaphobranchus kaupii</name>
    <name type="common">Kaup's arrowtooth eel</name>
    <dbReference type="NCBI Taxonomy" id="118154"/>
    <lineage>
        <taxon>Eukaryota</taxon>
        <taxon>Metazoa</taxon>
        <taxon>Chordata</taxon>
        <taxon>Craniata</taxon>
        <taxon>Vertebrata</taxon>
        <taxon>Euteleostomi</taxon>
        <taxon>Actinopterygii</taxon>
        <taxon>Neopterygii</taxon>
        <taxon>Teleostei</taxon>
        <taxon>Anguilliformes</taxon>
        <taxon>Synaphobranchidae</taxon>
        <taxon>Synaphobranchus</taxon>
    </lineage>
</organism>
<comment type="subcellular location">
    <subcellularLocation>
        <location evidence="1">Secreted</location>
    </subcellularLocation>
</comment>
<feature type="disulfide bond" evidence="7">
    <location>
        <begin position="90"/>
        <end position="151"/>
    </location>
</feature>
<evidence type="ECO:0000256" key="4">
    <source>
        <dbReference type="ARBA" id="ARBA00022737"/>
    </source>
</evidence>
<reference evidence="9" key="1">
    <citation type="journal article" date="2023" name="Science">
        <title>Genome structures resolve the early diversification of teleost fishes.</title>
        <authorList>
            <person name="Parey E."/>
            <person name="Louis A."/>
            <person name="Montfort J."/>
            <person name="Bouchez O."/>
            <person name="Roques C."/>
            <person name="Iampietro C."/>
            <person name="Lluch J."/>
            <person name="Castinel A."/>
            <person name="Donnadieu C."/>
            <person name="Desvignes T."/>
            <person name="Floi Bucao C."/>
            <person name="Jouanno E."/>
            <person name="Wen M."/>
            <person name="Mejri S."/>
            <person name="Dirks R."/>
            <person name="Jansen H."/>
            <person name="Henkel C."/>
            <person name="Chen W.J."/>
            <person name="Zahm M."/>
            <person name="Cabau C."/>
            <person name="Klopp C."/>
            <person name="Thompson A.W."/>
            <person name="Robinson-Rechavi M."/>
            <person name="Braasch I."/>
            <person name="Lecointre G."/>
            <person name="Bobe J."/>
            <person name="Postlethwait J.H."/>
            <person name="Berthelot C."/>
            <person name="Roest Crollius H."/>
            <person name="Guiguen Y."/>
        </authorList>
    </citation>
    <scope>NUCLEOTIDE SEQUENCE</scope>
    <source>
        <strain evidence="9">WJC10195</strain>
    </source>
</reference>
<feature type="domain" description="SRCR" evidence="8">
    <location>
        <begin position="1"/>
        <end position="37"/>
    </location>
</feature>
<protein>
    <recommendedName>
        <fullName evidence="8">SRCR domain-containing protein</fullName>
    </recommendedName>
</protein>
<dbReference type="PANTHER" id="PTHR48071">
    <property type="entry name" value="SRCR DOMAIN-CONTAINING PROTEIN"/>
    <property type="match status" value="1"/>
</dbReference>
<comment type="caution">
    <text evidence="7">Lacks conserved residue(s) required for the propagation of feature annotation.</text>
</comment>
<dbReference type="GO" id="GO:0004252">
    <property type="term" value="F:serine-type endopeptidase activity"/>
    <property type="evidence" value="ECO:0007669"/>
    <property type="project" value="TreeGrafter"/>
</dbReference>
<dbReference type="InterPro" id="IPR036772">
    <property type="entry name" value="SRCR-like_dom_sf"/>
</dbReference>
<evidence type="ECO:0000256" key="3">
    <source>
        <dbReference type="ARBA" id="ARBA00022729"/>
    </source>
</evidence>
<dbReference type="Pfam" id="PF00530">
    <property type="entry name" value="SRCR"/>
    <property type="match status" value="6"/>
</dbReference>
<feature type="disulfide bond" evidence="7">
    <location>
        <begin position="466"/>
        <end position="476"/>
    </location>
</feature>
<gene>
    <name evidence="9" type="ORF">SKAU_G00298170</name>
</gene>
<feature type="disulfide bond" evidence="7">
    <location>
        <begin position="581"/>
        <end position="591"/>
    </location>
</feature>
<dbReference type="AlphaFoldDB" id="A0A9Q1EV38"/>
<feature type="disulfide bond" evidence="7">
    <location>
        <begin position="537"/>
        <end position="601"/>
    </location>
</feature>
<dbReference type="PRINTS" id="PR00258">
    <property type="entry name" value="SPERACTRCPTR"/>
</dbReference>
<evidence type="ECO:0000313" key="10">
    <source>
        <dbReference type="Proteomes" id="UP001152622"/>
    </source>
</evidence>
<keyword evidence="5 7" id="KW-1015">Disulfide bond</keyword>
<feature type="disulfide bond" evidence="7">
    <location>
        <begin position="307"/>
        <end position="371"/>
    </location>
</feature>
<keyword evidence="3" id="KW-0732">Signal</keyword>
<feature type="domain" description="SRCR" evidence="8">
    <location>
        <begin position="282"/>
        <end position="382"/>
    </location>
</feature>
<keyword evidence="10" id="KW-1185">Reference proteome</keyword>
<comment type="caution">
    <text evidence="9">The sequence shown here is derived from an EMBL/GenBank/DDBJ whole genome shotgun (WGS) entry which is preliminary data.</text>
</comment>
<keyword evidence="4" id="KW-0677">Repeat</keyword>
<dbReference type="Proteomes" id="UP001152622">
    <property type="component" value="Chromosome 12"/>
</dbReference>
<keyword evidence="2" id="KW-0964">Secreted</keyword>
<dbReference type="InterPro" id="IPR001190">
    <property type="entry name" value="SRCR"/>
</dbReference>
<dbReference type="PANTHER" id="PTHR48071:SF15">
    <property type="entry name" value="SRCR DOMAIN-CONTAINING PROTEIN"/>
    <property type="match status" value="1"/>
</dbReference>
<dbReference type="SMART" id="SM00202">
    <property type="entry name" value="SR"/>
    <property type="match status" value="5"/>
</dbReference>
<accession>A0A9Q1EV38</accession>
<evidence type="ECO:0000313" key="9">
    <source>
        <dbReference type="EMBL" id="KAJ8345624.1"/>
    </source>
</evidence>
<feature type="disulfide bond" evidence="7">
    <location>
        <begin position="121"/>
        <end position="131"/>
    </location>
</feature>
<name>A0A9Q1EV38_SYNKA</name>
<dbReference type="OrthoDB" id="536948at2759"/>
<feature type="domain" description="SRCR" evidence="8">
    <location>
        <begin position="52"/>
        <end position="152"/>
    </location>
</feature>